<proteinExistence type="predicted"/>
<gene>
    <name evidence="1" type="ORF">AN2V17_38360</name>
</gene>
<evidence type="ECO:0000313" key="1">
    <source>
        <dbReference type="EMBL" id="GMQ64598.1"/>
    </source>
</evidence>
<organism evidence="1 2">
    <name type="scientific">Vallitalea maricola</name>
    <dbReference type="NCBI Taxonomy" id="3074433"/>
    <lineage>
        <taxon>Bacteria</taxon>
        <taxon>Bacillati</taxon>
        <taxon>Bacillota</taxon>
        <taxon>Clostridia</taxon>
        <taxon>Lachnospirales</taxon>
        <taxon>Vallitaleaceae</taxon>
        <taxon>Vallitalea</taxon>
    </lineage>
</organism>
<keyword evidence="2" id="KW-1185">Reference proteome</keyword>
<evidence type="ECO:0000313" key="2">
    <source>
        <dbReference type="Proteomes" id="UP001374599"/>
    </source>
</evidence>
<reference evidence="1" key="1">
    <citation type="submission" date="2023-09" db="EMBL/GenBank/DDBJ databases">
        <title>Vallitalea sediminicola and Vallitalea maricola sp. nov., anaerobic bacteria isolated from marine sediment.</title>
        <authorList>
            <person name="Hirano S."/>
            <person name="Maeda A."/>
            <person name="Terahara T."/>
            <person name="Mori K."/>
            <person name="Hamada M."/>
            <person name="Matsumoto R."/>
            <person name="Kobayashi T."/>
        </authorList>
    </citation>
    <scope>NUCLEOTIDE SEQUENCE</scope>
    <source>
        <strain evidence="1">AN17-2</strain>
    </source>
</reference>
<dbReference type="EMBL" id="BTPU01000076">
    <property type="protein sequence ID" value="GMQ64598.1"/>
    <property type="molecule type" value="Genomic_DNA"/>
</dbReference>
<name>A0ACB5UPY0_9FIRM</name>
<accession>A0ACB5UPY0</accession>
<dbReference type="Proteomes" id="UP001374599">
    <property type="component" value="Unassembled WGS sequence"/>
</dbReference>
<sequence length="252" mass="29398">MNIFNYDLITLSSNADRLFKSFLEIVEDEMIDFESIFRIEDIYILLKKREFKKYKPSSFKYSFMSMFGGQSGRDYFIFKDMTSREWFTEVCNDTGRKNLAWRDEKANEAVRINPKYVSQGIIDMNDRPYGSLTDEEELHYKLIEGARKQIIVNAYERNKVARDKCIEYYGLSCSACGIVLENVYGEIARDFIHVHHIKPLHEIDSVYTVDPINDLRPVCPNCHAVIHRYKNAIGVSELKDIIVRNATGKNVT</sequence>
<protein>
    <submittedName>
        <fullName evidence="1">Uncharacterized protein</fullName>
    </submittedName>
</protein>
<comment type="caution">
    <text evidence="1">The sequence shown here is derived from an EMBL/GenBank/DDBJ whole genome shotgun (WGS) entry which is preliminary data.</text>
</comment>